<dbReference type="Proteomes" id="UP000295418">
    <property type="component" value="Unassembled WGS sequence"/>
</dbReference>
<dbReference type="OrthoDB" id="7593573at2"/>
<accession>A0A4R4EKH4</accession>
<keyword evidence="2" id="KW-1185">Reference proteome</keyword>
<reference evidence="1 2" key="1">
    <citation type="submission" date="2019-03" db="EMBL/GenBank/DDBJ databases">
        <authorList>
            <person name="Kim M.K.M."/>
        </authorList>
    </citation>
    <scope>NUCLEOTIDE SEQUENCE [LARGE SCALE GENOMIC DNA]</scope>
    <source>
        <strain evidence="1 2">18JY21-1</strain>
    </source>
</reference>
<sequence>MSKLQIPKNRINYLLKQLAKHIEHNELDRGWGLYHKGHVVHIEPKMDILQIDADVKDNKLVHVTLDLEKFELSECSHDSSSACEHMAAVILSLYAAHGRPELVLQELKTLVAKRPRPAKTRIQQLRKQVGVPEETGTSEEWQRFFDMKFHGFAISHSYTFDMFAMAVWDSLSAYASTWPKAIKQVYLLNILIFALRKIEDFYLTSKSSYLSSYHETSCKQAVSFCQEKLNELTHSDAAKSIQLTQAHERAWQHLLQLLDDTALEGKESPIDWLYVYRRIWTYLSNRITWVEAETKRLEEAIAKLNQVHAKSLKEQPGKASASHNKHDVLLLARAHFEVMTGQIDEAHALLNRVHRRTADDYYSYLEECAANGQWELMLKWLRWLRPLMKTANQDDFRSLSQYWTEAAKHTNTDYEWVQTMEALLPRSYYYYTSYLLQSKRYRQWVDLQLATKVSPLNLYALELRAVEEFDPRLLLPLYHHNIERSILEKNRASYKIALKLLGKLAEYYRKLEMTLEWTMYIQALSDKFSRLRAFQDELKKGRWMS</sequence>
<dbReference type="RefSeq" id="WP_132417352.1">
    <property type="nucleotide sequence ID" value="NZ_SKFG01000004.1"/>
</dbReference>
<dbReference type="EMBL" id="SKFG01000004">
    <property type="protein sequence ID" value="TCZ78901.1"/>
    <property type="molecule type" value="Genomic_DNA"/>
</dbReference>
<evidence type="ECO:0000313" key="1">
    <source>
        <dbReference type="EMBL" id="TCZ78901.1"/>
    </source>
</evidence>
<evidence type="ECO:0000313" key="2">
    <source>
        <dbReference type="Proteomes" id="UP000295418"/>
    </source>
</evidence>
<comment type="caution">
    <text evidence="1">The sequence shown here is derived from an EMBL/GenBank/DDBJ whole genome shotgun (WGS) entry which is preliminary data.</text>
</comment>
<gene>
    <name evidence="1" type="ORF">E0485_07495</name>
</gene>
<protein>
    <submittedName>
        <fullName evidence="1">Tetratricopeptide repeat protein</fullName>
    </submittedName>
</protein>
<proteinExistence type="predicted"/>
<name>A0A4R4EKH4_9BACL</name>
<organism evidence="1 2">
    <name type="scientific">Paenibacillus albiflavus</name>
    <dbReference type="NCBI Taxonomy" id="2545760"/>
    <lineage>
        <taxon>Bacteria</taxon>
        <taxon>Bacillati</taxon>
        <taxon>Bacillota</taxon>
        <taxon>Bacilli</taxon>
        <taxon>Bacillales</taxon>
        <taxon>Paenibacillaceae</taxon>
        <taxon>Paenibacillus</taxon>
    </lineage>
</organism>
<dbReference type="AlphaFoldDB" id="A0A4R4EKH4"/>